<protein>
    <submittedName>
        <fullName evidence="1">Uncharacterized protein</fullName>
    </submittedName>
</protein>
<dbReference type="SUPFAM" id="SSF50249">
    <property type="entry name" value="Nucleic acid-binding proteins"/>
    <property type="match status" value="1"/>
</dbReference>
<dbReference type="InterPro" id="IPR012340">
    <property type="entry name" value="NA-bd_OB-fold"/>
</dbReference>
<dbReference type="AlphaFoldDB" id="A0A8B6FX81"/>
<keyword evidence="2" id="KW-1185">Reference proteome</keyword>
<organism evidence="1 2">
    <name type="scientific">Mytilus galloprovincialis</name>
    <name type="common">Mediterranean mussel</name>
    <dbReference type="NCBI Taxonomy" id="29158"/>
    <lineage>
        <taxon>Eukaryota</taxon>
        <taxon>Metazoa</taxon>
        <taxon>Spiralia</taxon>
        <taxon>Lophotrochozoa</taxon>
        <taxon>Mollusca</taxon>
        <taxon>Bivalvia</taxon>
        <taxon>Autobranchia</taxon>
        <taxon>Pteriomorphia</taxon>
        <taxon>Mytilida</taxon>
        <taxon>Mytiloidea</taxon>
        <taxon>Mytilidae</taxon>
        <taxon>Mytilinae</taxon>
        <taxon>Mytilus</taxon>
    </lineage>
</organism>
<gene>
    <name evidence="1" type="ORF">MGAL_10B050197</name>
</gene>
<evidence type="ECO:0000313" key="1">
    <source>
        <dbReference type="EMBL" id="VDI56156.1"/>
    </source>
</evidence>
<proteinExistence type="predicted"/>
<dbReference type="Proteomes" id="UP000596742">
    <property type="component" value="Unassembled WGS sequence"/>
</dbReference>
<evidence type="ECO:0000313" key="2">
    <source>
        <dbReference type="Proteomes" id="UP000596742"/>
    </source>
</evidence>
<sequence length="343" mass="38559">MAKRKLDMDSLTGYLHNVSTVTLSANGKTKYFTGTFQMTKTDTKRLVCFAPDKHEKFVSAATMNSPVKLTGATLSPGRSGQVDVICNKSTTLQVAMNELAFKKTKIQTNDESEPKDLINLSENMTATIYVKIVKFIEEEMTIPTKYGMKQRRQAICADNTACKKMSLWGPSIAEVEEGKYYKIKNVISNNFNDEMWINTCATTKITEIDNYGQVMMDHSLLLNELKQISIGQITVTKSTKCSNQKCMKAIEVTSADPTIKCDACKMKQRVQNLHKSTKAVINTTDNISYTIFEPQLKSFLEAESQQDLIEDCDSLEDYILDINNFSVEINQNNNILSFARCAI</sequence>
<dbReference type="OrthoDB" id="6053585at2759"/>
<reference evidence="1" key="1">
    <citation type="submission" date="2018-11" db="EMBL/GenBank/DDBJ databases">
        <authorList>
            <person name="Alioto T."/>
            <person name="Alioto T."/>
        </authorList>
    </citation>
    <scope>NUCLEOTIDE SEQUENCE</scope>
</reference>
<name>A0A8B6FX81_MYTGA</name>
<dbReference type="Gene3D" id="2.40.50.140">
    <property type="entry name" value="Nucleic acid-binding proteins"/>
    <property type="match status" value="1"/>
</dbReference>
<comment type="caution">
    <text evidence="1">The sequence shown here is derived from an EMBL/GenBank/DDBJ whole genome shotgun (WGS) entry which is preliminary data.</text>
</comment>
<dbReference type="EMBL" id="UYJE01007583">
    <property type="protein sequence ID" value="VDI56156.1"/>
    <property type="molecule type" value="Genomic_DNA"/>
</dbReference>
<accession>A0A8B6FX81</accession>